<dbReference type="InterPro" id="IPR027417">
    <property type="entry name" value="P-loop_NTPase"/>
</dbReference>
<keyword evidence="4" id="KW-0472">Membrane</keyword>
<organism evidence="9 10">
    <name type="scientific">Paraburkholderia caribensis MBA4</name>
    <dbReference type="NCBI Taxonomy" id="1323664"/>
    <lineage>
        <taxon>Bacteria</taxon>
        <taxon>Pseudomonadati</taxon>
        <taxon>Pseudomonadota</taxon>
        <taxon>Betaproteobacteria</taxon>
        <taxon>Burkholderiales</taxon>
        <taxon>Burkholderiaceae</taxon>
        <taxon>Paraburkholderia</taxon>
    </lineage>
</organism>
<dbReference type="KEGG" id="bcai:K788_0000607"/>
<dbReference type="Gene3D" id="3.40.50.300">
    <property type="entry name" value="P-loop containing nucleotide triphosphate hydrolases"/>
    <property type="match status" value="1"/>
</dbReference>
<accession>A0A0N7JV61</accession>
<evidence type="ECO:0000256" key="6">
    <source>
        <dbReference type="ARBA" id="ARBA00022840"/>
    </source>
</evidence>
<dbReference type="InterPro" id="IPR003439">
    <property type="entry name" value="ABC_transporter-like_ATP-bd"/>
</dbReference>
<gene>
    <name evidence="9" type="ORF">K788_0000607</name>
</gene>
<keyword evidence="4" id="KW-0997">Cell inner membrane</keyword>
<dbReference type="GO" id="GO:0005524">
    <property type="term" value="F:ATP binding"/>
    <property type="evidence" value="ECO:0007669"/>
    <property type="project" value="UniProtKB-KW"/>
</dbReference>
<dbReference type="PANTHER" id="PTHR43820:SF5">
    <property type="entry name" value="HIGH-AFFINITY BRANCHED-CHAIN AMINO ACID TRANSPORT ATP-BINDING PROTEIN"/>
    <property type="match status" value="1"/>
</dbReference>
<name>A0A0N7JV61_9BURK</name>
<reference evidence="9 10" key="1">
    <citation type="journal article" date="2014" name="Genome Announc.">
        <title>Draft Genome Sequence of the Haloacid-Degrading Burkholderia caribensis Strain MBA4.</title>
        <authorList>
            <person name="Pan Y."/>
            <person name="Kong K.F."/>
            <person name="Tsang J.S."/>
        </authorList>
    </citation>
    <scope>NUCLEOTIDE SEQUENCE [LARGE SCALE GENOMIC DNA]</scope>
    <source>
        <strain evidence="9 10">MBA4</strain>
    </source>
</reference>
<keyword evidence="5" id="KW-0547">Nucleotide-binding</keyword>
<dbReference type="PROSITE" id="PS50893">
    <property type="entry name" value="ABC_TRANSPORTER_2"/>
    <property type="match status" value="1"/>
</dbReference>
<dbReference type="GO" id="GO:0015807">
    <property type="term" value="P:L-amino acid transport"/>
    <property type="evidence" value="ECO:0007669"/>
    <property type="project" value="TreeGrafter"/>
</dbReference>
<dbReference type="GeneID" id="69972039"/>
<dbReference type="AlphaFoldDB" id="A0A0N7JV61"/>
<dbReference type="RefSeq" id="WP_035998446.1">
    <property type="nucleotide sequence ID" value="NZ_CP012747.1"/>
</dbReference>
<dbReference type="EMBL" id="CP012747">
    <property type="protein sequence ID" value="ALL68317.1"/>
    <property type="molecule type" value="Genomic_DNA"/>
</dbReference>
<dbReference type="Pfam" id="PF00005">
    <property type="entry name" value="ABC_tran"/>
    <property type="match status" value="1"/>
</dbReference>
<dbReference type="GO" id="GO:0016887">
    <property type="term" value="F:ATP hydrolysis activity"/>
    <property type="evidence" value="ECO:0007669"/>
    <property type="project" value="InterPro"/>
</dbReference>
<dbReference type="PROSITE" id="PS00211">
    <property type="entry name" value="ABC_TRANSPORTER_1"/>
    <property type="match status" value="1"/>
</dbReference>
<proteinExistence type="inferred from homology"/>
<dbReference type="InterPro" id="IPR052156">
    <property type="entry name" value="BCAA_Transport_ATP-bd_LivF"/>
</dbReference>
<evidence type="ECO:0000256" key="5">
    <source>
        <dbReference type="ARBA" id="ARBA00022741"/>
    </source>
</evidence>
<dbReference type="SMART" id="SM00382">
    <property type="entry name" value="AAA"/>
    <property type="match status" value="1"/>
</dbReference>
<evidence type="ECO:0000256" key="2">
    <source>
        <dbReference type="ARBA" id="ARBA00022448"/>
    </source>
</evidence>
<dbReference type="InterPro" id="IPR003593">
    <property type="entry name" value="AAA+_ATPase"/>
</dbReference>
<dbReference type="Proteomes" id="UP000019146">
    <property type="component" value="Chromosome 2"/>
</dbReference>
<dbReference type="GO" id="GO:0015658">
    <property type="term" value="F:branched-chain amino acid transmembrane transporter activity"/>
    <property type="evidence" value="ECO:0007669"/>
    <property type="project" value="TreeGrafter"/>
</dbReference>
<evidence type="ECO:0000256" key="1">
    <source>
        <dbReference type="ARBA" id="ARBA00005417"/>
    </source>
</evidence>
<evidence type="ECO:0000256" key="3">
    <source>
        <dbReference type="ARBA" id="ARBA00022475"/>
    </source>
</evidence>
<keyword evidence="7" id="KW-0029">Amino-acid transport</keyword>
<dbReference type="CDD" id="cd03224">
    <property type="entry name" value="ABC_TM1139_LivF_branched"/>
    <property type="match status" value="1"/>
</dbReference>
<keyword evidence="6" id="KW-0067">ATP-binding</keyword>
<keyword evidence="3" id="KW-1003">Cell membrane</keyword>
<feature type="domain" description="ABC transporter" evidence="8">
    <location>
        <begin position="3"/>
        <end position="237"/>
    </location>
</feature>
<evidence type="ECO:0000256" key="4">
    <source>
        <dbReference type="ARBA" id="ARBA00022519"/>
    </source>
</evidence>
<dbReference type="InterPro" id="IPR017871">
    <property type="entry name" value="ABC_transporter-like_CS"/>
</dbReference>
<evidence type="ECO:0000256" key="7">
    <source>
        <dbReference type="ARBA" id="ARBA00022970"/>
    </source>
</evidence>
<dbReference type="SUPFAM" id="SSF52540">
    <property type="entry name" value="P-loop containing nucleoside triphosphate hydrolases"/>
    <property type="match status" value="1"/>
</dbReference>
<comment type="similarity">
    <text evidence="1">Belongs to the ABC transporter superfamily.</text>
</comment>
<evidence type="ECO:0000313" key="10">
    <source>
        <dbReference type="Proteomes" id="UP000019146"/>
    </source>
</evidence>
<protein>
    <submittedName>
        <fullName evidence="9">Urea ABC transporter, ATPase protein UrtE</fullName>
    </submittedName>
</protein>
<evidence type="ECO:0000259" key="8">
    <source>
        <dbReference type="PROSITE" id="PS50893"/>
    </source>
</evidence>
<dbReference type="PANTHER" id="PTHR43820">
    <property type="entry name" value="HIGH-AFFINITY BRANCHED-CHAIN AMINO ACID TRANSPORT ATP-BINDING PROTEIN LIVF"/>
    <property type="match status" value="1"/>
</dbReference>
<evidence type="ECO:0000313" key="9">
    <source>
        <dbReference type="EMBL" id="ALL68317.1"/>
    </source>
</evidence>
<sequence>MLLSASNVWSGYGDIVILNGVDLQVDVGERVAVLGRNGVGKTTLVRALSGVLPCKRGAIRFNSNDITGEAAHERARKGIAYVPQGRQIFSQLTVMENMLIGAYASGFDKVRIARLTEELLTYFKTLTPKLKDLGGSLSGGQQQLLALARALMTAPKILLLDEPSEGIQPSLLDDIAEVLNKVSNDTGLAVLLIEQNLDFARKLASRGYLMESGRVRRSVSIDESANNGELERELFGAIAPSGA</sequence>
<keyword evidence="2" id="KW-0813">Transport</keyword>